<evidence type="ECO:0000313" key="2">
    <source>
        <dbReference type="Proteomes" id="UP000294325"/>
    </source>
</evidence>
<protein>
    <submittedName>
        <fullName evidence="1">TonB-dependent receptor</fullName>
    </submittedName>
</protein>
<dbReference type="KEGG" id="nwr:E3U44_14255"/>
<dbReference type="EMBL" id="CP038033">
    <property type="protein sequence ID" value="QBQ55542.1"/>
    <property type="molecule type" value="Genomic_DNA"/>
</dbReference>
<dbReference type="AlphaFoldDB" id="A0A4P7C3Z8"/>
<name>A0A4P7C3Z8_9GAMM</name>
<evidence type="ECO:0000313" key="1">
    <source>
        <dbReference type="EMBL" id="QBQ55542.1"/>
    </source>
</evidence>
<dbReference type="SUPFAM" id="SSF56935">
    <property type="entry name" value="Porins"/>
    <property type="match status" value="1"/>
</dbReference>
<dbReference type="RefSeq" id="WP_134358801.1">
    <property type="nucleotide sequence ID" value="NZ_CP038033.1"/>
</dbReference>
<accession>A0A4P7C3Z8</accession>
<dbReference type="OrthoDB" id="106501at2"/>
<gene>
    <name evidence="1" type="ORF">E3U44_14255</name>
</gene>
<proteinExistence type="predicted"/>
<keyword evidence="2" id="KW-1185">Reference proteome</keyword>
<organism evidence="1 2">
    <name type="scientific">Nitrosococcus wardiae</name>
    <dbReference type="NCBI Taxonomy" id="1814290"/>
    <lineage>
        <taxon>Bacteria</taxon>
        <taxon>Pseudomonadati</taxon>
        <taxon>Pseudomonadota</taxon>
        <taxon>Gammaproteobacteria</taxon>
        <taxon>Chromatiales</taxon>
        <taxon>Chromatiaceae</taxon>
        <taxon>Nitrosococcus</taxon>
    </lineage>
</organism>
<dbReference type="Proteomes" id="UP000294325">
    <property type="component" value="Chromosome"/>
</dbReference>
<reference evidence="1 2" key="1">
    <citation type="submission" date="2019-03" db="EMBL/GenBank/DDBJ databases">
        <title>The genome sequence of Nitrosococcus wardiae strain D1FHST reveals the archetypal metabolic capacity of ammonia-oxidizing Gammaproteobacteria.</title>
        <authorList>
            <person name="Wang L."/>
            <person name="Lim C.K."/>
            <person name="Hanson T.E."/>
            <person name="Dang H."/>
            <person name="Klotz M.G."/>
        </authorList>
    </citation>
    <scope>NUCLEOTIDE SEQUENCE [LARGE SCALE GENOMIC DNA]</scope>
    <source>
        <strain evidence="1 2">D1FHS</strain>
    </source>
</reference>
<sequence>MMRGTRKIGHRGLALGTMLLLVTPLQAEWKLPDSFQVHGFASQAFILTTDNNFFGNSKDNGTFDFRELGINASWRILPRLQFAAQGVARWAGENDEGDPRLDYGLVDYTVFSDPKNTWGIRLGRVINPIGFYNDTRDVAFTRPSIFLPQSIYFDRTRDLALSADGGQIYGERRTDIGDFFLQFNIAKPRLGSREELALLGHDFLGGFEGDTSVFGRLFYEKDGGSIRLGFSSLWADFDFDSGLPPNKLSSGSIEFSPLIFSGQYNGEKLSLTSEVALRRFDYAGFGPNLPDKDFTGLSWYVQAAYRFLPKWEAVVRFDSLCVELGDCDGEEYAAQSGRSGHQRFAHRRFADDWMVGLRWDVTPSVMLRAEFHHIKGTAWITLEDNPDINALEEEWNMFSVLVSFRF</sequence>
<keyword evidence="1" id="KW-0675">Receptor</keyword>